<sequence>MMFYGGEDPKNRAAPNSPPYARIHGLGPAFFTKFLYFTSSTSLILDNVLARKVHELSGLPYLVRSGGQSYVWTPYRYAVYLHWMSQTADTLNCAPDELELSLFRMRRA</sequence>
<proteinExistence type="predicted"/>
<reference evidence="2" key="1">
    <citation type="submission" date="2016-10" db="EMBL/GenBank/DDBJ databases">
        <authorList>
            <person name="Varghese N."/>
            <person name="Submissions S."/>
        </authorList>
    </citation>
    <scope>NUCLEOTIDE SEQUENCE [LARGE SCALE GENOMIC DNA]</scope>
    <source>
        <strain evidence="2">DSM 45405</strain>
    </source>
</reference>
<protein>
    <submittedName>
        <fullName evidence="1">Uncharacterized protein</fullName>
    </submittedName>
</protein>
<dbReference type="AlphaFoldDB" id="A0A1H6IG07"/>
<keyword evidence="2" id="KW-1185">Reference proteome</keyword>
<gene>
    <name evidence="1" type="ORF">SAMN04489835_0259</name>
</gene>
<dbReference type="STRING" id="370526.SAMN04489835_0259"/>
<accession>A0A1H6IG07</accession>
<name>A0A1H6IG07_MYCRU</name>
<organism evidence="1 2">
    <name type="scientific">Mycolicibacterium rutilum</name>
    <name type="common">Mycobacterium rutilum</name>
    <dbReference type="NCBI Taxonomy" id="370526"/>
    <lineage>
        <taxon>Bacteria</taxon>
        <taxon>Bacillati</taxon>
        <taxon>Actinomycetota</taxon>
        <taxon>Actinomycetes</taxon>
        <taxon>Mycobacteriales</taxon>
        <taxon>Mycobacteriaceae</taxon>
        <taxon>Mycolicibacterium</taxon>
    </lineage>
</organism>
<evidence type="ECO:0000313" key="1">
    <source>
        <dbReference type="EMBL" id="SEH47716.1"/>
    </source>
</evidence>
<dbReference type="Proteomes" id="UP000182915">
    <property type="component" value="Chromosome I"/>
</dbReference>
<dbReference type="EMBL" id="LT629971">
    <property type="protein sequence ID" value="SEH47716.1"/>
    <property type="molecule type" value="Genomic_DNA"/>
</dbReference>
<dbReference type="Pfam" id="PF21790">
    <property type="entry name" value="OGG"/>
    <property type="match status" value="1"/>
</dbReference>
<evidence type="ECO:0000313" key="2">
    <source>
        <dbReference type="Proteomes" id="UP000182915"/>
    </source>
</evidence>
<dbReference type="InterPro" id="IPR048868">
    <property type="entry name" value="OGG-like_put"/>
</dbReference>